<dbReference type="GO" id="GO:0007059">
    <property type="term" value="P:chromosome segregation"/>
    <property type="evidence" value="ECO:0007669"/>
    <property type="project" value="UniProtKB-UniRule"/>
</dbReference>
<dbReference type="InterPro" id="IPR002104">
    <property type="entry name" value="Integrase_catalytic"/>
</dbReference>
<dbReference type="InterPro" id="IPR011010">
    <property type="entry name" value="DNA_brk_join_enz"/>
</dbReference>
<protein>
    <recommendedName>
        <fullName evidence="3 11">Tyrosine recombinase XerD</fullName>
    </recommendedName>
</protein>
<keyword evidence="9 11" id="KW-0233">DNA recombination</keyword>
<keyword evidence="4 11" id="KW-0963">Cytoplasm</keyword>
<evidence type="ECO:0000313" key="15">
    <source>
        <dbReference type="Proteomes" id="UP000604381"/>
    </source>
</evidence>
<dbReference type="Gene3D" id="1.10.443.10">
    <property type="entry name" value="Intergrase catalytic core"/>
    <property type="match status" value="1"/>
</dbReference>
<dbReference type="InterPro" id="IPR004107">
    <property type="entry name" value="Integrase_SAM-like_N"/>
</dbReference>
<evidence type="ECO:0000313" key="14">
    <source>
        <dbReference type="EMBL" id="MBF2735070.1"/>
    </source>
</evidence>
<evidence type="ECO:0000256" key="9">
    <source>
        <dbReference type="ARBA" id="ARBA00023172"/>
    </source>
</evidence>
<reference evidence="14" key="1">
    <citation type="submission" date="2020-10" db="EMBL/GenBank/DDBJ databases">
        <title>An improved Amphimedon queenslandica hologenome assembly reveals how three proteobacterial symbionts can extend the metabolic phenotypic of their marine sponge host.</title>
        <authorList>
            <person name="Degnan B."/>
            <person name="Degnan S."/>
            <person name="Xiang X."/>
        </authorList>
    </citation>
    <scope>NUCLEOTIDE SEQUENCE</scope>
    <source>
        <strain evidence="14">AqS2</strain>
    </source>
</reference>
<dbReference type="EMBL" id="JADHEI010000031">
    <property type="protein sequence ID" value="MBF2735070.1"/>
    <property type="molecule type" value="Genomic_DNA"/>
</dbReference>
<evidence type="ECO:0000256" key="10">
    <source>
        <dbReference type="ARBA" id="ARBA00023306"/>
    </source>
</evidence>
<dbReference type="GO" id="GO:0005737">
    <property type="term" value="C:cytoplasm"/>
    <property type="evidence" value="ECO:0007669"/>
    <property type="project" value="UniProtKB-SubCell"/>
</dbReference>
<evidence type="ECO:0000256" key="2">
    <source>
        <dbReference type="ARBA" id="ARBA00010450"/>
    </source>
</evidence>
<feature type="active site" evidence="11">
    <location>
        <position position="254"/>
    </location>
</feature>
<dbReference type="GO" id="GO:0051301">
    <property type="term" value="P:cell division"/>
    <property type="evidence" value="ECO:0007669"/>
    <property type="project" value="UniProtKB-KW"/>
</dbReference>
<dbReference type="PANTHER" id="PTHR30349">
    <property type="entry name" value="PHAGE INTEGRASE-RELATED"/>
    <property type="match status" value="1"/>
</dbReference>
<evidence type="ECO:0000256" key="6">
    <source>
        <dbReference type="ARBA" id="ARBA00022829"/>
    </source>
</evidence>
<dbReference type="PANTHER" id="PTHR30349:SF90">
    <property type="entry name" value="TYROSINE RECOMBINASE XERD"/>
    <property type="match status" value="1"/>
</dbReference>
<dbReference type="InterPro" id="IPR044068">
    <property type="entry name" value="CB"/>
</dbReference>
<dbReference type="GO" id="GO:0009037">
    <property type="term" value="F:tyrosine-based site-specific recombinase activity"/>
    <property type="evidence" value="ECO:0007669"/>
    <property type="project" value="UniProtKB-UniRule"/>
</dbReference>
<evidence type="ECO:0000256" key="5">
    <source>
        <dbReference type="ARBA" id="ARBA00022618"/>
    </source>
</evidence>
<evidence type="ECO:0000256" key="11">
    <source>
        <dbReference type="HAMAP-Rule" id="MF_01807"/>
    </source>
</evidence>
<evidence type="ECO:0000256" key="7">
    <source>
        <dbReference type="ARBA" id="ARBA00022908"/>
    </source>
</evidence>
<dbReference type="PROSITE" id="PS51898">
    <property type="entry name" value="TYR_RECOMBINASE"/>
    <property type="match status" value="1"/>
</dbReference>
<dbReference type="GO" id="GO:0006313">
    <property type="term" value="P:DNA transposition"/>
    <property type="evidence" value="ECO:0007669"/>
    <property type="project" value="UniProtKB-UniRule"/>
</dbReference>
<feature type="active site" evidence="11">
    <location>
        <position position="180"/>
    </location>
</feature>
<evidence type="ECO:0000259" key="13">
    <source>
        <dbReference type="PROSITE" id="PS51900"/>
    </source>
</evidence>
<keyword evidence="7 11" id="KW-0229">DNA integration</keyword>
<proteinExistence type="inferred from homology"/>
<dbReference type="SUPFAM" id="SSF56349">
    <property type="entry name" value="DNA breaking-rejoining enzymes"/>
    <property type="match status" value="1"/>
</dbReference>
<sequence length="305" mass="33811">MNRLQRARQRLAPEAAAFLEVLQLEDGLAQATVDAYALDIDGFAAWLAKRGDGSLLRAQADDVMLYLAERSEAGRRNSSQARLLSCLRRLYRYLLREGLVAGDPTARVKNPLQLKRLPKALAAAEVEALLRQPDAATPLGLRDRAMLELTYASGLRVSELLALRLEQLGHDTRCLRLTGKGGKERLVPYGDEAARWLAAYLQDARPLLLGTPPAREVFVSRRGAALSRQMFWLTVRRHAAAAGIDKKISPHALRHSFATHLVDHGADLRSVQLLLGHSSISTTQIYVQVAKARLRQLHAEHHPRG</sequence>
<dbReference type="InterPro" id="IPR023009">
    <property type="entry name" value="Tyrosine_recombinase_XerC/XerD"/>
</dbReference>
<dbReference type="Pfam" id="PF00589">
    <property type="entry name" value="Phage_integrase"/>
    <property type="match status" value="1"/>
</dbReference>
<dbReference type="NCBIfam" id="TIGR02225">
    <property type="entry name" value="recomb_XerD"/>
    <property type="match status" value="1"/>
</dbReference>
<accession>A0A930Y179</accession>
<evidence type="ECO:0000256" key="4">
    <source>
        <dbReference type="ARBA" id="ARBA00022490"/>
    </source>
</evidence>
<comment type="function">
    <text evidence="11">Site-specific tyrosine recombinase, which acts by catalyzing the cutting and rejoining of the recombining DNA molecules. The XerC-XerD complex is essential to convert dimers of the bacterial chromosome into monomers to permit their segregation at cell division. It also contributes to the segregational stability of plasmids.</text>
</comment>
<evidence type="ECO:0000256" key="3">
    <source>
        <dbReference type="ARBA" id="ARBA00015810"/>
    </source>
</evidence>
<evidence type="ECO:0000259" key="12">
    <source>
        <dbReference type="PROSITE" id="PS51898"/>
    </source>
</evidence>
<dbReference type="Gene3D" id="1.10.150.130">
    <property type="match status" value="1"/>
</dbReference>
<dbReference type="PROSITE" id="PS51900">
    <property type="entry name" value="CB"/>
    <property type="match status" value="1"/>
</dbReference>
<dbReference type="HAMAP" id="MF_01807">
    <property type="entry name" value="Recomb_XerD"/>
    <property type="match status" value="1"/>
</dbReference>
<feature type="active site" description="O-(3'-phospho-DNA)-tyrosine intermediate" evidence="11">
    <location>
        <position position="286"/>
    </location>
</feature>
<evidence type="ECO:0000256" key="1">
    <source>
        <dbReference type="ARBA" id="ARBA00004496"/>
    </source>
</evidence>
<feature type="domain" description="Core-binding (CB)" evidence="13">
    <location>
        <begin position="9"/>
        <end position="95"/>
    </location>
</feature>
<organism evidence="14 15">
    <name type="scientific">Candidatus Amphirhobacter heronislandensis</name>
    <dbReference type="NCBI Taxonomy" id="1732024"/>
    <lineage>
        <taxon>Bacteria</taxon>
        <taxon>Pseudomonadati</taxon>
        <taxon>Pseudomonadota</taxon>
        <taxon>Gammaproteobacteria</taxon>
        <taxon>Candidatus Tethybacterales</taxon>
        <taxon>Candidatus Tethybacteraceae</taxon>
        <taxon>Candidatus Amphirhobacter</taxon>
    </lineage>
</organism>
<comment type="subunit">
    <text evidence="11">Forms a cyclic heterotetrameric complex composed of two molecules of XerC and two molecules of XerD.</text>
</comment>
<feature type="active site" evidence="11">
    <location>
        <position position="251"/>
    </location>
</feature>
<dbReference type="Proteomes" id="UP000604381">
    <property type="component" value="Unassembled WGS sequence"/>
</dbReference>
<dbReference type="InterPro" id="IPR013762">
    <property type="entry name" value="Integrase-like_cat_sf"/>
</dbReference>
<dbReference type="NCBIfam" id="NF001399">
    <property type="entry name" value="PRK00283.1"/>
    <property type="match status" value="1"/>
</dbReference>
<comment type="subcellular location">
    <subcellularLocation>
        <location evidence="1 11">Cytoplasm</location>
    </subcellularLocation>
</comment>
<feature type="domain" description="Tyr recombinase" evidence="12">
    <location>
        <begin position="116"/>
        <end position="299"/>
    </location>
</feature>
<name>A0A930Y179_9GAMM</name>
<feature type="active site" evidence="11">
    <location>
        <position position="277"/>
    </location>
</feature>
<keyword evidence="5 11" id="KW-0132">Cell division</keyword>
<evidence type="ECO:0000256" key="8">
    <source>
        <dbReference type="ARBA" id="ARBA00023125"/>
    </source>
</evidence>
<comment type="caution">
    <text evidence="14">The sequence shown here is derived from an EMBL/GenBank/DDBJ whole genome shotgun (WGS) entry which is preliminary data.</text>
</comment>
<gene>
    <name evidence="11 14" type="primary">xerD</name>
    <name evidence="14" type="ORF">ISN26_03135</name>
</gene>
<comment type="similarity">
    <text evidence="2 11">Belongs to the 'phage' integrase family. XerD subfamily.</text>
</comment>
<dbReference type="CDD" id="cd00798">
    <property type="entry name" value="INT_XerDC_C"/>
    <property type="match status" value="1"/>
</dbReference>
<keyword evidence="8 11" id="KW-0238">DNA-binding</keyword>
<dbReference type="GO" id="GO:0003677">
    <property type="term" value="F:DNA binding"/>
    <property type="evidence" value="ECO:0007669"/>
    <property type="project" value="UniProtKB-UniRule"/>
</dbReference>
<dbReference type="AlphaFoldDB" id="A0A930Y179"/>
<keyword evidence="10 11" id="KW-0131">Cell cycle</keyword>
<dbReference type="SUPFAM" id="SSF47823">
    <property type="entry name" value="lambda integrase-like, N-terminal domain"/>
    <property type="match status" value="1"/>
</dbReference>
<dbReference type="Pfam" id="PF02899">
    <property type="entry name" value="Phage_int_SAM_1"/>
    <property type="match status" value="1"/>
</dbReference>
<dbReference type="HAMAP" id="MF_01808">
    <property type="entry name" value="Recomb_XerC_XerD"/>
    <property type="match status" value="1"/>
</dbReference>
<feature type="active site" evidence="11">
    <location>
        <position position="156"/>
    </location>
</feature>
<keyword evidence="15" id="KW-1185">Reference proteome</keyword>
<dbReference type="InterPro" id="IPR011932">
    <property type="entry name" value="Recomb_XerD"/>
</dbReference>
<dbReference type="InterPro" id="IPR010998">
    <property type="entry name" value="Integrase_recombinase_N"/>
</dbReference>
<keyword evidence="6 11" id="KW-0159">Chromosome partition</keyword>
<dbReference type="InterPro" id="IPR050090">
    <property type="entry name" value="Tyrosine_recombinase_XerCD"/>
</dbReference>